<dbReference type="InterPro" id="IPR014337">
    <property type="entry name" value="Ectoine_EhuB"/>
</dbReference>
<dbReference type="CDD" id="cd01002">
    <property type="entry name" value="PBP2_Ehub_like"/>
    <property type="match status" value="1"/>
</dbReference>
<feature type="signal peptide" evidence="2">
    <location>
        <begin position="1"/>
        <end position="25"/>
    </location>
</feature>
<dbReference type="AlphaFoldDB" id="A0A1I5VD33"/>
<dbReference type="RefSeq" id="WP_092479518.1">
    <property type="nucleotide sequence ID" value="NZ_FOXW01000001.1"/>
</dbReference>
<evidence type="ECO:0000256" key="1">
    <source>
        <dbReference type="ARBA" id="ARBA00022729"/>
    </source>
</evidence>
<reference evidence="4 5" key="1">
    <citation type="submission" date="2016-10" db="EMBL/GenBank/DDBJ databases">
        <authorList>
            <person name="de Groot N.N."/>
        </authorList>
    </citation>
    <scope>NUCLEOTIDE SEQUENCE [LARGE SCALE GENOMIC DNA]</scope>
    <source>
        <strain evidence="4 5">DSM 20581</strain>
    </source>
</reference>
<organism evidence="4 5">
    <name type="scientific">Desemzia incerta</name>
    <dbReference type="NCBI Taxonomy" id="82801"/>
    <lineage>
        <taxon>Bacteria</taxon>
        <taxon>Bacillati</taxon>
        <taxon>Bacillota</taxon>
        <taxon>Bacilli</taxon>
        <taxon>Lactobacillales</taxon>
        <taxon>Carnobacteriaceae</taxon>
        <taxon>Desemzia</taxon>
    </lineage>
</organism>
<dbReference type="NCBIfam" id="TIGR02995">
    <property type="entry name" value="ectoine_ehuB"/>
    <property type="match status" value="1"/>
</dbReference>
<dbReference type="Proteomes" id="UP000199136">
    <property type="component" value="Unassembled WGS sequence"/>
</dbReference>
<dbReference type="GO" id="GO:0051470">
    <property type="term" value="P:ectoine transmembrane transport"/>
    <property type="evidence" value="ECO:0007669"/>
    <property type="project" value="InterPro"/>
</dbReference>
<evidence type="ECO:0000259" key="3">
    <source>
        <dbReference type="SMART" id="SM00062"/>
    </source>
</evidence>
<proteinExistence type="predicted"/>
<dbReference type="Pfam" id="PF00497">
    <property type="entry name" value="SBP_bac_3"/>
    <property type="match status" value="1"/>
</dbReference>
<dbReference type="SMART" id="SM00062">
    <property type="entry name" value="PBPb"/>
    <property type="match status" value="1"/>
</dbReference>
<feature type="chain" id="PRO_5039015826" evidence="2">
    <location>
        <begin position="26"/>
        <end position="293"/>
    </location>
</feature>
<evidence type="ECO:0000313" key="4">
    <source>
        <dbReference type="EMBL" id="SFQ04836.1"/>
    </source>
</evidence>
<accession>A0A1I5VD33</accession>
<evidence type="ECO:0000313" key="5">
    <source>
        <dbReference type="Proteomes" id="UP000199136"/>
    </source>
</evidence>
<dbReference type="InterPro" id="IPR001638">
    <property type="entry name" value="Solute-binding_3/MltF_N"/>
</dbReference>
<dbReference type="SUPFAM" id="SSF53850">
    <property type="entry name" value="Periplasmic binding protein-like II"/>
    <property type="match status" value="1"/>
</dbReference>
<sequence>MKYAFAKIGKSIIALLIAVIFLASCSNETDEQTTLNKVRDQGYVVVGFANEKPYAYQTADGELTGEAVEIARVILERLGIKEMRGVLTEFSSLVPGLQAGRFDMVTAGMFITPQRAEEESVQFANPEYKIGQAIAVQKGNPLDLHSYQDTGENSEATIAIVGGAIEYQYAIEAGISEDQIVTVPDMPSALSALLSGRVDAITATGPSLQATLDTANNDNIERVEEFEQPVVDGESVEGYGATVFRSEDQTFIDAFNAELEKLKESGELLEIIEPFGFTEKELPGDVTVEDVLE</sequence>
<name>A0A1I5VD33_9LACT</name>
<dbReference type="PROSITE" id="PS51257">
    <property type="entry name" value="PROKAR_LIPOPROTEIN"/>
    <property type="match status" value="1"/>
</dbReference>
<dbReference type="STRING" id="82801.SAMN04488506_0458"/>
<dbReference type="Gene3D" id="3.40.190.10">
    <property type="entry name" value="Periplasmic binding protein-like II"/>
    <property type="match status" value="2"/>
</dbReference>
<feature type="domain" description="Solute-binding protein family 3/N-terminal" evidence="3">
    <location>
        <begin position="43"/>
        <end position="279"/>
    </location>
</feature>
<gene>
    <name evidence="4" type="ORF">SAMN04488506_0458</name>
</gene>
<dbReference type="GO" id="GO:0033294">
    <property type="term" value="F:ectoine binding"/>
    <property type="evidence" value="ECO:0007669"/>
    <property type="project" value="InterPro"/>
</dbReference>
<keyword evidence="5" id="KW-1185">Reference proteome</keyword>
<protein>
    <submittedName>
        <fullName evidence="4">Amino acid ABC transporter substrate-binding protein, PAAT family</fullName>
    </submittedName>
</protein>
<keyword evidence="1 2" id="KW-0732">Signal</keyword>
<dbReference type="EMBL" id="FOXW01000001">
    <property type="protein sequence ID" value="SFQ04836.1"/>
    <property type="molecule type" value="Genomic_DNA"/>
</dbReference>
<dbReference type="PANTHER" id="PTHR35936">
    <property type="entry name" value="MEMBRANE-BOUND LYTIC MUREIN TRANSGLYCOSYLASE F"/>
    <property type="match status" value="1"/>
</dbReference>
<dbReference type="PANTHER" id="PTHR35936:SF17">
    <property type="entry name" value="ARGININE-BINDING EXTRACELLULAR PROTEIN ARTP"/>
    <property type="match status" value="1"/>
</dbReference>
<evidence type="ECO:0000256" key="2">
    <source>
        <dbReference type="SAM" id="SignalP"/>
    </source>
</evidence>
<dbReference type="OrthoDB" id="115856at2"/>